<proteinExistence type="predicted"/>
<evidence type="ECO:0000313" key="2">
    <source>
        <dbReference type="Proteomes" id="UP001307889"/>
    </source>
</evidence>
<dbReference type="Proteomes" id="UP001307889">
    <property type="component" value="Chromosome 2"/>
</dbReference>
<sequence length="121" mass="13221">MMLSRTLAIKHNTLMGLQLATSRPLPFLSTGVTTHAFSCEGKIPDRNEALKSSQRSITRSAPISVFHCSTRRYHIMESHRADEKSCQADPNVGSCIRVDGTLLTGRSAGETPEMCGENLSD</sequence>
<dbReference type="EMBL" id="AP028910">
    <property type="protein sequence ID" value="BES89795.1"/>
    <property type="molecule type" value="Genomic_DNA"/>
</dbReference>
<name>A0ABN7AC07_9HEMI</name>
<accession>A0ABN7AC07</accession>
<keyword evidence="2" id="KW-1185">Reference proteome</keyword>
<organism evidence="1 2">
    <name type="scientific">Nesidiocoris tenuis</name>
    <dbReference type="NCBI Taxonomy" id="355587"/>
    <lineage>
        <taxon>Eukaryota</taxon>
        <taxon>Metazoa</taxon>
        <taxon>Ecdysozoa</taxon>
        <taxon>Arthropoda</taxon>
        <taxon>Hexapoda</taxon>
        <taxon>Insecta</taxon>
        <taxon>Pterygota</taxon>
        <taxon>Neoptera</taxon>
        <taxon>Paraneoptera</taxon>
        <taxon>Hemiptera</taxon>
        <taxon>Heteroptera</taxon>
        <taxon>Panheteroptera</taxon>
        <taxon>Cimicomorpha</taxon>
        <taxon>Miridae</taxon>
        <taxon>Dicyphina</taxon>
        <taxon>Nesidiocoris</taxon>
    </lineage>
</organism>
<evidence type="ECO:0000313" key="1">
    <source>
        <dbReference type="EMBL" id="BES89795.1"/>
    </source>
</evidence>
<reference evidence="1 2" key="1">
    <citation type="submission" date="2023-09" db="EMBL/GenBank/DDBJ databases">
        <title>Nesidiocoris tenuis whole genome shotgun sequence.</title>
        <authorList>
            <person name="Shibata T."/>
            <person name="Shimoda M."/>
            <person name="Kobayashi T."/>
            <person name="Uehara T."/>
        </authorList>
    </citation>
    <scope>NUCLEOTIDE SEQUENCE [LARGE SCALE GENOMIC DNA]</scope>
    <source>
        <strain evidence="1 2">Japan</strain>
    </source>
</reference>
<protein>
    <submittedName>
        <fullName evidence="1">Uncharacterized protein</fullName>
    </submittedName>
</protein>
<gene>
    <name evidence="1" type="ORF">NTJ_02602</name>
</gene>